<dbReference type="PATRIC" id="fig|652.5.peg.3848"/>
<proteinExistence type="predicted"/>
<evidence type="ECO:0000313" key="3">
    <source>
        <dbReference type="Proteomes" id="UP000058114"/>
    </source>
</evidence>
<dbReference type="Proteomes" id="UP000058114">
    <property type="component" value="Chromosome"/>
</dbReference>
<evidence type="ECO:0000313" key="2">
    <source>
        <dbReference type="EMBL" id="ALP42625.1"/>
    </source>
</evidence>
<dbReference type="EMBL" id="CP013067">
    <property type="protein sequence ID" value="ALP42625.1"/>
    <property type="molecule type" value="Genomic_DNA"/>
</dbReference>
<organism evidence="2 3">
    <name type="scientific">Aeromonas schubertii</name>
    <dbReference type="NCBI Taxonomy" id="652"/>
    <lineage>
        <taxon>Bacteria</taxon>
        <taxon>Pseudomonadati</taxon>
        <taxon>Pseudomonadota</taxon>
        <taxon>Gammaproteobacteria</taxon>
        <taxon>Aeromonadales</taxon>
        <taxon>Aeromonadaceae</taxon>
        <taxon>Aeromonas</taxon>
    </lineage>
</organism>
<evidence type="ECO:0000256" key="1">
    <source>
        <dbReference type="SAM" id="MobiDB-lite"/>
    </source>
</evidence>
<accession>A0A0S2SLK5</accession>
<gene>
    <name evidence="2" type="ORF">WL1483_3206</name>
</gene>
<dbReference type="RefSeq" id="WP_060587520.1">
    <property type="nucleotide sequence ID" value="NZ_CP013067.1"/>
</dbReference>
<dbReference type="KEGG" id="asr:WL1483_3206"/>
<dbReference type="AlphaFoldDB" id="A0A0S2SLK5"/>
<feature type="region of interest" description="Disordered" evidence="1">
    <location>
        <begin position="51"/>
        <end position="75"/>
    </location>
</feature>
<sequence length="75" mass="8384">MKFYARLIKNRVTEVWNDGGLNITPHDVHVPSIASEFIPCPETVQPGATRVGEEWINPPPVEPALPPEEMPEPIQ</sequence>
<protein>
    <submittedName>
        <fullName evidence="2">Uncharacterized protein</fullName>
    </submittedName>
</protein>
<feature type="compositionally biased region" description="Pro residues" evidence="1">
    <location>
        <begin position="57"/>
        <end position="75"/>
    </location>
</feature>
<name>A0A0S2SLK5_9GAMM</name>
<reference evidence="2 3" key="2">
    <citation type="journal article" date="2016" name="Genome Announc.">
        <title>Complete Genome Sequence of the Highly Virulent Aeromonas schubertii Strain WL1483, Isolated from Diseased Snakehead Fish (Channa argus) in China.</title>
        <authorList>
            <person name="Liu L."/>
            <person name="Li N."/>
            <person name="Zhang D."/>
            <person name="Fu X."/>
            <person name="Shi C."/>
            <person name="Lin Q."/>
            <person name="Hao G."/>
        </authorList>
    </citation>
    <scope>NUCLEOTIDE SEQUENCE [LARGE SCALE GENOMIC DNA]</scope>
    <source>
        <strain evidence="2 3">WL1483</strain>
    </source>
</reference>
<reference evidence="3" key="1">
    <citation type="submission" date="2015-10" db="EMBL/GenBank/DDBJ databases">
        <title>Complete Genome Sequence of Aeromonas schubertii strain WL1483.</title>
        <authorList>
            <person name="Liu L."/>
        </authorList>
    </citation>
    <scope>NUCLEOTIDE SEQUENCE [LARGE SCALE GENOMIC DNA]</scope>
    <source>
        <strain evidence="3">WL1483</strain>
    </source>
</reference>